<dbReference type="InterPro" id="IPR019186">
    <property type="entry name" value="Nucleolar_protein_12"/>
</dbReference>
<evidence type="ECO:0000256" key="1">
    <source>
        <dbReference type="SAM" id="Coils"/>
    </source>
</evidence>
<evidence type="ECO:0000313" key="3">
    <source>
        <dbReference type="EMBL" id="CAL8102846.1"/>
    </source>
</evidence>
<feature type="region of interest" description="Disordered" evidence="2">
    <location>
        <begin position="121"/>
        <end position="316"/>
    </location>
</feature>
<dbReference type="Proteomes" id="UP001642540">
    <property type="component" value="Unassembled WGS sequence"/>
</dbReference>
<proteinExistence type="predicted"/>
<dbReference type="EMBL" id="CAXLJM020000034">
    <property type="protein sequence ID" value="CAL8102846.1"/>
    <property type="molecule type" value="Genomic_DNA"/>
</dbReference>
<name>A0ABP1QKN1_9HEXA</name>
<accession>A0ABP1QKN1</accession>
<keyword evidence="1" id="KW-0175">Coiled coil</keyword>
<evidence type="ECO:0008006" key="5">
    <source>
        <dbReference type="Google" id="ProtNLM"/>
    </source>
</evidence>
<feature type="region of interest" description="Disordered" evidence="2">
    <location>
        <begin position="1"/>
        <end position="22"/>
    </location>
</feature>
<feature type="compositionally biased region" description="Basic and acidic residues" evidence="2">
    <location>
        <begin position="121"/>
        <end position="131"/>
    </location>
</feature>
<evidence type="ECO:0000313" key="4">
    <source>
        <dbReference type="Proteomes" id="UP001642540"/>
    </source>
</evidence>
<keyword evidence="4" id="KW-1185">Reference proteome</keyword>
<protein>
    <recommendedName>
        <fullName evidence="5">Nucleolar protein 12</fullName>
    </recommendedName>
</protein>
<dbReference type="Pfam" id="PF09805">
    <property type="entry name" value="Nop25"/>
    <property type="match status" value="1"/>
</dbReference>
<evidence type="ECO:0000256" key="2">
    <source>
        <dbReference type="SAM" id="MobiDB-lite"/>
    </source>
</evidence>
<organism evidence="3 4">
    <name type="scientific">Orchesella dallaii</name>
    <dbReference type="NCBI Taxonomy" id="48710"/>
    <lineage>
        <taxon>Eukaryota</taxon>
        <taxon>Metazoa</taxon>
        <taxon>Ecdysozoa</taxon>
        <taxon>Arthropoda</taxon>
        <taxon>Hexapoda</taxon>
        <taxon>Collembola</taxon>
        <taxon>Entomobryomorpha</taxon>
        <taxon>Entomobryoidea</taxon>
        <taxon>Orchesellidae</taxon>
        <taxon>Orchesellinae</taxon>
        <taxon>Orchesella</taxon>
    </lineage>
</organism>
<feature type="compositionally biased region" description="Basic residues" evidence="2">
    <location>
        <begin position="141"/>
        <end position="150"/>
    </location>
</feature>
<sequence>MDFNFEEDEAPPEQKKGPKKRFRKNKLKLTFDIEERKKFLLGFRKRKQERKEKYIEKLERDLVKEKKRIRQQTERATKKLSNSHAVLPEVQSIIDNMPERTETYDLGKTLVSITSLDDQIHRNFPIKKEEASDSEEEKGTRQKKSSKKISKTSFESDVDEDDDLKEITKNDPFFNPVNDDEFSRSDVSSEEEEKIHYNPLEMLRNQQLKSESSEPDPNQKGMTKAKLEREANQMLQQSDVFKKMQRIKQRRSKKFRMFRLQPSESKEGPSKGGKVKKAKGLKGTSSVSDSKKGGGKKSKGNAKSASGSGRKRSVRK</sequence>
<feature type="compositionally biased region" description="Acidic residues" evidence="2">
    <location>
        <begin position="1"/>
        <end position="11"/>
    </location>
</feature>
<comment type="caution">
    <text evidence="3">The sequence shown here is derived from an EMBL/GenBank/DDBJ whole genome shotgun (WGS) entry which is preliminary data.</text>
</comment>
<feature type="coiled-coil region" evidence="1">
    <location>
        <begin position="48"/>
        <end position="75"/>
    </location>
</feature>
<reference evidence="3 4" key="1">
    <citation type="submission" date="2024-08" db="EMBL/GenBank/DDBJ databases">
        <authorList>
            <person name="Cucini C."/>
            <person name="Frati F."/>
        </authorList>
    </citation>
    <scope>NUCLEOTIDE SEQUENCE [LARGE SCALE GENOMIC DNA]</scope>
</reference>
<feature type="compositionally biased region" description="Basic residues" evidence="2">
    <location>
        <begin position="243"/>
        <end position="257"/>
    </location>
</feature>
<gene>
    <name evidence="3" type="ORF">ODALV1_LOCUS11269</name>
</gene>